<evidence type="ECO:0000313" key="14">
    <source>
        <dbReference type="Proteomes" id="UP001143304"/>
    </source>
</evidence>
<evidence type="ECO:0000256" key="8">
    <source>
        <dbReference type="ARBA" id="ARBA00022827"/>
    </source>
</evidence>
<evidence type="ECO:0000256" key="6">
    <source>
        <dbReference type="ARBA" id="ARBA00022679"/>
    </source>
</evidence>
<evidence type="ECO:0000256" key="12">
    <source>
        <dbReference type="PIRNR" id="PIRNR006268"/>
    </source>
</evidence>
<dbReference type="EC" id="2.7.1.180" evidence="3 12"/>
<evidence type="ECO:0000256" key="2">
    <source>
        <dbReference type="ARBA" id="ARBA00008282"/>
    </source>
</evidence>
<comment type="caution">
    <text evidence="13">The sequence shown here is derived from an EMBL/GenBank/DDBJ whole genome shotgun (WGS) entry which is preliminary data.</text>
</comment>
<evidence type="ECO:0000313" key="13">
    <source>
        <dbReference type="EMBL" id="MCX2977820.1"/>
    </source>
</evidence>
<evidence type="ECO:0000256" key="9">
    <source>
        <dbReference type="ARBA" id="ARBA00022842"/>
    </source>
</evidence>
<gene>
    <name evidence="13" type="ORF">EYC82_10695</name>
</gene>
<dbReference type="PANTHER" id="PTHR30040:SF2">
    <property type="entry name" value="FAD:PROTEIN FMN TRANSFERASE"/>
    <property type="match status" value="1"/>
</dbReference>
<comment type="cofactor">
    <cofactor evidence="1">
        <name>Mg(2+)</name>
        <dbReference type="ChEBI" id="CHEBI:18420"/>
    </cofactor>
</comment>
<dbReference type="Gene3D" id="3.10.520.10">
    <property type="entry name" value="ApbE-like domains"/>
    <property type="match status" value="1"/>
</dbReference>
<comment type="catalytic activity">
    <reaction evidence="11 12">
        <text>L-threonyl-[protein] + FAD = FMN-L-threonyl-[protein] + AMP + H(+)</text>
        <dbReference type="Rhea" id="RHEA:36847"/>
        <dbReference type="Rhea" id="RHEA-COMP:11060"/>
        <dbReference type="Rhea" id="RHEA-COMP:11061"/>
        <dbReference type="ChEBI" id="CHEBI:15378"/>
        <dbReference type="ChEBI" id="CHEBI:30013"/>
        <dbReference type="ChEBI" id="CHEBI:57692"/>
        <dbReference type="ChEBI" id="CHEBI:74257"/>
        <dbReference type="ChEBI" id="CHEBI:456215"/>
        <dbReference type="EC" id="2.7.1.180"/>
    </reaction>
</comment>
<evidence type="ECO:0000256" key="1">
    <source>
        <dbReference type="ARBA" id="ARBA00001946"/>
    </source>
</evidence>
<accession>A0ABT3T6L2</accession>
<protein>
    <recommendedName>
        <fullName evidence="4 12">FAD:protein FMN transferase</fullName>
        <ecNumber evidence="3 12">2.7.1.180</ecNumber>
    </recommendedName>
    <alternativeName>
        <fullName evidence="10 12">Flavin transferase</fullName>
    </alternativeName>
</protein>
<keyword evidence="8 12" id="KW-0274">FAD</keyword>
<keyword evidence="6 12" id="KW-0808">Transferase</keyword>
<name>A0ABT3T6L2_9GAMM</name>
<keyword evidence="5 12" id="KW-0285">Flavoprotein</keyword>
<dbReference type="EMBL" id="SHNO01000001">
    <property type="protein sequence ID" value="MCX2977820.1"/>
    <property type="molecule type" value="Genomic_DNA"/>
</dbReference>
<reference evidence="13" key="1">
    <citation type="submission" date="2019-02" db="EMBL/GenBank/DDBJ databases">
        <authorList>
            <person name="Li S.-H."/>
        </authorList>
    </citation>
    <scope>NUCLEOTIDE SEQUENCE</scope>
    <source>
        <strain evidence="13">IMCC11814</strain>
    </source>
</reference>
<dbReference type="InterPro" id="IPR024932">
    <property type="entry name" value="ApbE"/>
</dbReference>
<evidence type="ECO:0000256" key="3">
    <source>
        <dbReference type="ARBA" id="ARBA00011955"/>
    </source>
</evidence>
<keyword evidence="14" id="KW-1185">Reference proteome</keyword>
<evidence type="ECO:0000256" key="11">
    <source>
        <dbReference type="ARBA" id="ARBA00048540"/>
    </source>
</evidence>
<dbReference type="PANTHER" id="PTHR30040">
    <property type="entry name" value="THIAMINE BIOSYNTHESIS LIPOPROTEIN APBE"/>
    <property type="match status" value="1"/>
</dbReference>
<evidence type="ECO:0000256" key="5">
    <source>
        <dbReference type="ARBA" id="ARBA00022630"/>
    </source>
</evidence>
<evidence type="ECO:0000256" key="10">
    <source>
        <dbReference type="ARBA" id="ARBA00031306"/>
    </source>
</evidence>
<dbReference type="GO" id="GO:0016740">
    <property type="term" value="F:transferase activity"/>
    <property type="evidence" value="ECO:0007669"/>
    <property type="project" value="UniProtKB-KW"/>
</dbReference>
<dbReference type="Proteomes" id="UP001143304">
    <property type="component" value="Unassembled WGS sequence"/>
</dbReference>
<evidence type="ECO:0000256" key="7">
    <source>
        <dbReference type="ARBA" id="ARBA00022723"/>
    </source>
</evidence>
<dbReference type="InterPro" id="IPR003374">
    <property type="entry name" value="ApbE-like_sf"/>
</dbReference>
<proteinExistence type="inferred from homology"/>
<dbReference type="Pfam" id="PF02424">
    <property type="entry name" value="ApbE"/>
    <property type="match status" value="1"/>
</dbReference>
<comment type="similarity">
    <text evidence="2 12">Belongs to the ApbE family.</text>
</comment>
<keyword evidence="9 12" id="KW-0460">Magnesium</keyword>
<dbReference type="SUPFAM" id="SSF143631">
    <property type="entry name" value="ApbE-like"/>
    <property type="match status" value="1"/>
</dbReference>
<keyword evidence="7 12" id="KW-0479">Metal-binding</keyword>
<evidence type="ECO:0000256" key="4">
    <source>
        <dbReference type="ARBA" id="ARBA00016337"/>
    </source>
</evidence>
<organism evidence="13 14">
    <name type="scientific">Candidatus Marimicrobium litorale</name>
    <dbReference type="NCBI Taxonomy" id="2518991"/>
    <lineage>
        <taxon>Bacteria</taxon>
        <taxon>Pseudomonadati</taxon>
        <taxon>Pseudomonadota</taxon>
        <taxon>Gammaproteobacteria</taxon>
        <taxon>Cellvibrionales</taxon>
        <taxon>Halieaceae</taxon>
        <taxon>Marimicrobium</taxon>
    </lineage>
</organism>
<sequence>MGGPVRFRMEVDDVGLADAAVTAAVAEVERLERKYSRYLDDSLTNRINLAAGTGEVVPVDAETAGLLHYATTVWRESGGLFDLTSGVLRRAWDFRSGRLPEQSEIDAILPLVGWDKVTWDEQGVSLPLKDMELDFGGCVKEYAADSAAAQLQRHGVQCALVDLAGDMAAAGPPRHGPGWPIGIRHPRARDSAAATVILPQGGLASSGDYERCMEIDGVRYGHILNPITGWPVGGLVAVSVLAEQCLVAGSAATVAMLKPASQGLEWLEGLGLPWLAIDRDLQCHGNLLEGGSD</sequence>
<dbReference type="PIRSF" id="PIRSF006268">
    <property type="entry name" value="ApbE"/>
    <property type="match status" value="1"/>
</dbReference>